<organism evidence="1 2">
    <name type="scientific">Trichinella nativa</name>
    <dbReference type="NCBI Taxonomy" id="6335"/>
    <lineage>
        <taxon>Eukaryota</taxon>
        <taxon>Metazoa</taxon>
        <taxon>Ecdysozoa</taxon>
        <taxon>Nematoda</taxon>
        <taxon>Enoplea</taxon>
        <taxon>Dorylaimia</taxon>
        <taxon>Trichinellida</taxon>
        <taxon>Trichinellidae</taxon>
        <taxon>Trichinella</taxon>
    </lineage>
</organism>
<proteinExistence type="predicted"/>
<gene>
    <name evidence="1" type="ORF">T02_4339</name>
</gene>
<sequence>MHCTKALPHWLHSKGFSPGFSPVCVRLCIWRVLLCAKALPHCLHS</sequence>
<evidence type="ECO:0000313" key="2">
    <source>
        <dbReference type="Proteomes" id="UP000054721"/>
    </source>
</evidence>
<name>A0A0V1KHC4_9BILA</name>
<dbReference type="Proteomes" id="UP000054721">
    <property type="component" value="Unassembled WGS sequence"/>
</dbReference>
<protein>
    <submittedName>
        <fullName evidence="1">Uncharacterized protein</fullName>
    </submittedName>
</protein>
<accession>A0A0V1KHC4</accession>
<dbReference type="EMBL" id="JYDW01002784">
    <property type="protein sequence ID" value="KRZ46592.1"/>
    <property type="molecule type" value="Genomic_DNA"/>
</dbReference>
<evidence type="ECO:0000313" key="1">
    <source>
        <dbReference type="EMBL" id="KRZ46592.1"/>
    </source>
</evidence>
<reference evidence="1 2" key="1">
    <citation type="submission" date="2015-05" db="EMBL/GenBank/DDBJ databases">
        <title>Evolution of Trichinella species and genotypes.</title>
        <authorList>
            <person name="Korhonen P.K."/>
            <person name="Edoardo P."/>
            <person name="Giuseppe L.R."/>
            <person name="Gasser R.B."/>
        </authorList>
    </citation>
    <scope>NUCLEOTIDE SEQUENCE [LARGE SCALE GENOMIC DNA]</scope>
    <source>
        <strain evidence="1">ISS10</strain>
    </source>
</reference>
<comment type="caution">
    <text evidence="1">The sequence shown here is derived from an EMBL/GenBank/DDBJ whole genome shotgun (WGS) entry which is preliminary data.</text>
</comment>
<dbReference type="AlphaFoldDB" id="A0A0V1KHC4"/>
<keyword evidence="2" id="KW-1185">Reference proteome</keyword>